<comment type="caution">
    <text evidence="4">The sequence shown here is derived from an EMBL/GenBank/DDBJ whole genome shotgun (WGS) entry which is preliminary data.</text>
</comment>
<dbReference type="PANTHER" id="PTHR35848:SF6">
    <property type="entry name" value="CUPIN TYPE-2 DOMAIN-CONTAINING PROTEIN"/>
    <property type="match status" value="1"/>
</dbReference>
<dbReference type="SUPFAM" id="SSF51182">
    <property type="entry name" value="RmlC-like cupins"/>
    <property type="match status" value="1"/>
</dbReference>
<evidence type="ECO:0000259" key="3">
    <source>
        <dbReference type="Pfam" id="PF07883"/>
    </source>
</evidence>
<gene>
    <name evidence="4" type="ORF">OCL97_06545</name>
</gene>
<accession>A0ABW6CMY7</accession>
<evidence type="ECO:0000313" key="5">
    <source>
        <dbReference type="Proteomes" id="UP001598130"/>
    </source>
</evidence>
<sequence>MDRRIIRTRDLDWSSRPSGRHPFNPASEMKLVPLGDQTGMKRVLTNLIRLPPGKESFIAHSHALEEEFIFVLEGEGEVTLDGVAHAVGPGDFVGFPTDGVVHGFRNTGLGDLLYLTAGERARVEVAEMPSIGKTALFRPGRISMFGEGGVEELTPAEWEARSRLP</sequence>
<dbReference type="InterPro" id="IPR011051">
    <property type="entry name" value="RmlC_Cupin_sf"/>
</dbReference>
<keyword evidence="5" id="KW-1185">Reference proteome</keyword>
<evidence type="ECO:0000256" key="1">
    <source>
        <dbReference type="ARBA" id="ARBA00022723"/>
    </source>
</evidence>
<dbReference type="EMBL" id="JAOTJD010000009">
    <property type="protein sequence ID" value="MFD3263628.1"/>
    <property type="molecule type" value="Genomic_DNA"/>
</dbReference>
<keyword evidence="1" id="KW-0479">Metal-binding</keyword>
<protein>
    <submittedName>
        <fullName evidence="4">Cupin domain-containing protein</fullName>
    </submittedName>
</protein>
<evidence type="ECO:0000256" key="2">
    <source>
        <dbReference type="SAM" id="MobiDB-lite"/>
    </source>
</evidence>
<dbReference type="PANTHER" id="PTHR35848">
    <property type="entry name" value="OXALATE-BINDING PROTEIN"/>
    <property type="match status" value="1"/>
</dbReference>
<dbReference type="InterPro" id="IPR014710">
    <property type="entry name" value="RmlC-like_jellyroll"/>
</dbReference>
<name>A0ABW6CMY7_9CAUL</name>
<dbReference type="InterPro" id="IPR013096">
    <property type="entry name" value="Cupin_2"/>
</dbReference>
<proteinExistence type="predicted"/>
<feature type="region of interest" description="Disordered" evidence="2">
    <location>
        <begin position="1"/>
        <end position="29"/>
    </location>
</feature>
<feature type="domain" description="Cupin type-2" evidence="3">
    <location>
        <begin position="47"/>
        <end position="115"/>
    </location>
</feature>
<reference evidence="4 5" key="1">
    <citation type="submission" date="2022-09" db="EMBL/GenBank/DDBJ databases">
        <title>New species of Phenylobacterium.</title>
        <authorList>
            <person name="Mieszkin S."/>
        </authorList>
    </citation>
    <scope>NUCLEOTIDE SEQUENCE [LARGE SCALE GENOMIC DNA]</scope>
    <source>
        <strain evidence="4 5">HK31-G</strain>
    </source>
</reference>
<dbReference type="CDD" id="cd02224">
    <property type="entry name" value="cupin_SPO2919-like"/>
    <property type="match status" value="1"/>
</dbReference>
<dbReference type="RefSeq" id="WP_377368705.1">
    <property type="nucleotide sequence ID" value="NZ_JAOTJD010000009.1"/>
</dbReference>
<dbReference type="Pfam" id="PF07883">
    <property type="entry name" value="Cupin_2"/>
    <property type="match status" value="1"/>
</dbReference>
<evidence type="ECO:0000313" key="4">
    <source>
        <dbReference type="EMBL" id="MFD3263628.1"/>
    </source>
</evidence>
<feature type="compositionally biased region" description="Basic and acidic residues" evidence="2">
    <location>
        <begin position="1"/>
        <end position="13"/>
    </location>
</feature>
<organism evidence="4 5">
    <name type="scientific">Phenylobacterium ferrooxidans</name>
    <dbReference type="NCBI Taxonomy" id="2982689"/>
    <lineage>
        <taxon>Bacteria</taxon>
        <taxon>Pseudomonadati</taxon>
        <taxon>Pseudomonadota</taxon>
        <taxon>Alphaproteobacteria</taxon>
        <taxon>Caulobacterales</taxon>
        <taxon>Caulobacteraceae</taxon>
        <taxon>Phenylobacterium</taxon>
    </lineage>
</organism>
<dbReference type="Proteomes" id="UP001598130">
    <property type="component" value="Unassembled WGS sequence"/>
</dbReference>
<dbReference type="Gene3D" id="2.60.120.10">
    <property type="entry name" value="Jelly Rolls"/>
    <property type="match status" value="1"/>
</dbReference>
<dbReference type="InterPro" id="IPR051610">
    <property type="entry name" value="GPI/OXD"/>
</dbReference>